<dbReference type="AlphaFoldDB" id="A0A844WDR6"/>
<reference evidence="2 3" key="1">
    <citation type="submission" date="2019-11" db="EMBL/GenBank/DDBJ databases">
        <title>Pseudooceanicola pacifica sp. nov., isolated from deep-sea sediment of the Pacific Ocean.</title>
        <authorList>
            <person name="Lyu L."/>
        </authorList>
    </citation>
    <scope>NUCLEOTIDE SEQUENCE [LARGE SCALE GENOMIC DNA]</scope>
    <source>
        <strain evidence="2 3">216_PA32_1</strain>
    </source>
</reference>
<organism evidence="2 3">
    <name type="scientific">Pseudooceanicola pacificus</name>
    <dbReference type="NCBI Taxonomy" id="2676438"/>
    <lineage>
        <taxon>Bacteria</taxon>
        <taxon>Pseudomonadati</taxon>
        <taxon>Pseudomonadota</taxon>
        <taxon>Alphaproteobacteria</taxon>
        <taxon>Rhodobacterales</taxon>
        <taxon>Paracoccaceae</taxon>
        <taxon>Pseudooceanicola</taxon>
    </lineage>
</organism>
<evidence type="ECO:0000313" key="2">
    <source>
        <dbReference type="EMBL" id="MWB78582.1"/>
    </source>
</evidence>
<dbReference type="Proteomes" id="UP000443843">
    <property type="component" value="Unassembled WGS sequence"/>
</dbReference>
<comment type="caution">
    <text evidence="2">The sequence shown here is derived from an EMBL/GenBank/DDBJ whole genome shotgun (WGS) entry which is preliminary data.</text>
</comment>
<evidence type="ECO:0000313" key="3">
    <source>
        <dbReference type="Proteomes" id="UP000443843"/>
    </source>
</evidence>
<dbReference type="RefSeq" id="WP_160382796.1">
    <property type="nucleotide sequence ID" value="NZ_WNXQ01000005.1"/>
</dbReference>
<dbReference type="EMBL" id="WNXQ01000005">
    <property type="protein sequence ID" value="MWB78582.1"/>
    <property type="molecule type" value="Genomic_DNA"/>
</dbReference>
<dbReference type="InterPro" id="IPR036291">
    <property type="entry name" value="NAD(P)-bd_dom_sf"/>
</dbReference>
<dbReference type="Gene3D" id="3.40.50.720">
    <property type="entry name" value="NAD(P)-binding Rossmann-like Domain"/>
    <property type="match status" value="1"/>
</dbReference>
<accession>A0A844WDR6</accession>
<sequence>MTRPDILITGASGQLGALTIAALRRRAPDARIAGLVRRADAAEALKAQGVEARMGDYTDTESLAAAMQGIDRLLLISSNEVGQRYVQHRNVIEAAQAAGVGFVAYTSILRADSSPMELATEHRQTEELIAAAGLPHVFLRNGWYSENHAMGVGAALEHGALAGAAGQGRFATASRADYAEAAALVIAGGTVAPGTALELAGDESFTLADYAAELSRLAGRSIPYADMPQADYAALLKGAGVPAVMADILADSDAKAAGGALLDDGKVLSGLIGRPTEPWQQTLAGAVAAMEAA</sequence>
<name>A0A844WDR6_9RHOB</name>
<dbReference type="PANTHER" id="PTHR47129">
    <property type="entry name" value="QUINONE OXIDOREDUCTASE 2"/>
    <property type="match status" value="1"/>
</dbReference>
<keyword evidence="3" id="KW-1185">Reference proteome</keyword>
<evidence type="ECO:0000259" key="1">
    <source>
        <dbReference type="Pfam" id="PF13460"/>
    </source>
</evidence>
<proteinExistence type="predicted"/>
<dbReference type="SUPFAM" id="SSF51735">
    <property type="entry name" value="NAD(P)-binding Rossmann-fold domains"/>
    <property type="match status" value="1"/>
</dbReference>
<dbReference type="PANTHER" id="PTHR47129:SF1">
    <property type="entry name" value="NMRA-LIKE DOMAIN-CONTAINING PROTEIN"/>
    <property type="match status" value="1"/>
</dbReference>
<feature type="domain" description="NAD(P)-binding" evidence="1">
    <location>
        <begin position="10"/>
        <end position="183"/>
    </location>
</feature>
<dbReference type="Gene3D" id="3.90.25.10">
    <property type="entry name" value="UDP-galactose 4-epimerase, domain 1"/>
    <property type="match status" value="1"/>
</dbReference>
<dbReference type="InterPro" id="IPR052718">
    <property type="entry name" value="NmrA-type_oxidoreductase"/>
</dbReference>
<protein>
    <submittedName>
        <fullName evidence="2">NAD(P)H-binding protein</fullName>
    </submittedName>
</protein>
<dbReference type="Pfam" id="PF13460">
    <property type="entry name" value="NAD_binding_10"/>
    <property type="match status" value="1"/>
</dbReference>
<dbReference type="InterPro" id="IPR016040">
    <property type="entry name" value="NAD(P)-bd_dom"/>
</dbReference>
<gene>
    <name evidence="2" type="ORF">GLS40_11135</name>
</gene>